<dbReference type="InterPro" id="IPR015321">
    <property type="entry name" value="TypeI_recpt_CBD"/>
</dbReference>
<evidence type="ECO:0000256" key="1">
    <source>
        <dbReference type="ARBA" id="ARBA00004479"/>
    </source>
</evidence>
<evidence type="ECO:0000256" key="2">
    <source>
        <dbReference type="ARBA" id="ARBA00022692"/>
    </source>
</evidence>
<keyword evidence="6" id="KW-0675">Receptor</keyword>
<feature type="domain" description="Type I cytokine receptor cytokine-binding" evidence="8">
    <location>
        <begin position="71"/>
        <end position="104"/>
    </location>
</feature>
<dbReference type="SUPFAM" id="SSF49265">
    <property type="entry name" value="Fibronectin type III"/>
    <property type="match status" value="1"/>
</dbReference>
<keyword evidence="3" id="KW-0732">Signal</keyword>
<accession>A0A2G9S9A4</accession>
<sequence length="120" mass="13698">MCSGSSYLTIPLYQIVDLNNFSLDFKACCELLQRCTVLKYGSNSQCNDMESKGIRLHTPLATGEGNTSVRNLSCVWYYLEHVNCTWQPAEVVPANVNYSLHYAGRRVKRHNTMVQQSWTK</sequence>
<dbReference type="Proteomes" id="UP000228934">
    <property type="component" value="Unassembled WGS sequence"/>
</dbReference>
<dbReference type="OrthoDB" id="9940625at2759"/>
<organism evidence="9 10">
    <name type="scientific">Aquarana catesbeiana</name>
    <name type="common">American bullfrog</name>
    <name type="synonym">Rana catesbeiana</name>
    <dbReference type="NCBI Taxonomy" id="8400"/>
    <lineage>
        <taxon>Eukaryota</taxon>
        <taxon>Metazoa</taxon>
        <taxon>Chordata</taxon>
        <taxon>Craniata</taxon>
        <taxon>Vertebrata</taxon>
        <taxon>Euteleostomi</taxon>
        <taxon>Amphibia</taxon>
        <taxon>Batrachia</taxon>
        <taxon>Anura</taxon>
        <taxon>Neobatrachia</taxon>
        <taxon>Ranoidea</taxon>
        <taxon>Ranidae</taxon>
        <taxon>Aquarana</taxon>
    </lineage>
</organism>
<dbReference type="EMBL" id="KV926954">
    <property type="protein sequence ID" value="PIO36708.1"/>
    <property type="molecule type" value="Genomic_DNA"/>
</dbReference>
<evidence type="ECO:0000259" key="8">
    <source>
        <dbReference type="Pfam" id="PF09240"/>
    </source>
</evidence>
<dbReference type="EMBL" id="KV926954">
    <property type="protein sequence ID" value="PIO36709.1"/>
    <property type="molecule type" value="Genomic_DNA"/>
</dbReference>
<evidence type="ECO:0000256" key="7">
    <source>
        <dbReference type="ARBA" id="ARBA00023180"/>
    </source>
</evidence>
<keyword evidence="10" id="KW-1185">Reference proteome</keyword>
<gene>
    <name evidence="9" type="ORF">AB205_0131100</name>
</gene>
<keyword evidence="2" id="KW-0812">Transmembrane</keyword>
<evidence type="ECO:0000256" key="5">
    <source>
        <dbReference type="ARBA" id="ARBA00023136"/>
    </source>
</evidence>
<dbReference type="InterPro" id="IPR013783">
    <property type="entry name" value="Ig-like_fold"/>
</dbReference>
<dbReference type="AlphaFoldDB" id="A0A2G9S9A4"/>
<evidence type="ECO:0000313" key="9">
    <source>
        <dbReference type="EMBL" id="PIO36710.1"/>
    </source>
</evidence>
<evidence type="ECO:0000256" key="4">
    <source>
        <dbReference type="ARBA" id="ARBA00022989"/>
    </source>
</evidence>
<comment type="subcellular location">
    <subcellularLocation>
        <location evidence="1">Membrane</location>
        <topology evidence="1">Single-pass type I membrane protein</topology>
    </subcellularLocation>
</comment>
<proteinExistence type="predicted"/>
<reference evidence="9" key="2">
    <citation type="submission" date="2017-08" db="EMBL/GenBank/DDBJ databases">
        <title>Assembly of the North American Bullfrog Genome.</title>
        <authorList>
            <person name="Warren R.L."/>
            <person name="Vandervalk B.P."/>
            <person name="Kucuk E."/>
            <person name="Birol I."/>
            <person name="Helbing C."/>
            <person name="Pandoh P."/>
            <person name="Behsaz B."/>
            <person name="Mohamadi H."/>
            <person name="Chu J."/>
            <person name="Jackman S."/>
            <person name="Hammond S.A."/>
            <person name="Veldhoen N."/>
            <person name="Kirk H."/>
            <person name="Zhao Y."/>
            <person name="Coope R."/>
            <person name="Pleasance S."/>
            <person name="Moore R."/>
            <person name="Holt R."/>
        </authorList>
    </citation>
    <scope>NUCLEOTIDE SEQUENCE</scope>
    <source>
        <strain evidence="9">Bruno</strain>
        <tissue evidence="9">Liver</tissue>
    </source>
</reference>
<name>A0A2G9S9A4_AQUCT</name>
<reference evidence="10" key="1">
    <citation type="journal article" date="2017" name="Nat. Commun.">
        <title>The North American bullfrog draft genome provides insight into hormonal regulation of long noncoding RNA.</title>
        <authorList>
            <person name="Hammond S.A."/>
            <person name="Warren R.L."/>
            <person name="Vandervalk B.P."/>
            <person name="Kucuk E."/>
            <person name="Khan H."/>
            <person name="Gibb E.A."/>
            <person name="Pandoh P."/>
            <person name="Kirk H."/>
            <person name="Zhao Y."/>
            <person name="Jones M."/>
            <person name="Mungall A.J."/>
            <person name="Coope R."/>
            <person name="Pleasance S."/>
            <person name="Moore R.A."/>
            <person name="Holt R.A."/>
            <person name="Round J.M."/>
            <person name="Ohora S."/>
            <person name="Walle B.V."/>
            <person name="Veldhoen N."/>
            <person name="Helbing C.C."/>
            <person name="Birol I."/>
        </authorList>
    </citation>
    <scope>NUCLEOTIDE SEQUENCE [LARGE SCALE GENOMIC DNA]</scope>
</reference>
<evidence type="ECO:0000256" key="3">
    <source>
        <dbReference type="ARBA" id="ARBA00022729"/>
    </source>
</evidence>
<evidence type="ECO:0000256" key="6">
    <source>
        <dbReference type="ARBA" id="ARBA00023170"/>
    </source>
</evidence>
<keyword evidence="7" id="KW-0325">Glycoprotein</keyword>
<protein>
    <recommendedName>
        <fullName evidence="8">Type I cytokine receptor cytokine-binding domain-containing protein</fullName>
    </recommendedName>
</protein>
<dbReference type="Pfam" id="PF09240">
    <property type="entry name" value="IL6Ra-bind"/>
    <property type="match status" value="1"/>
</dbReference>
<evidence type="ECO:0000313" key="10">
    <source>
        <dbReference type="Proteomes" id="UP000228934"/>
    </source>
</evidence>
<keyword evidence="4" id="KW-1133">Transmembrane helix</keyword>
<dbReference type="EMBL" id="KV926954">
    <property type="protein sequence ID" value="PIO36710.1"/>
    <property type="molecule type" value="Genomic_DNA"/>
</dbReference>
<dbReference type="GO" id="GO:0016020">
    <property type="term" value="C:membrane"/>
    <property type="evidence" value="ECO:0007669"/>
    <property type="project" value="UniProtKB-SubCell"/>
</dbReference>
<keyword evidence="5" id="KW-0472">Membrane</keyword>
<dbReference type="Gene3D" id="2.60.40.10">
    <property type="entry name" value="Immunoglobulins"/>
    <property type="match status" value="1"/>
</dbReference>
<dbReference type="InterPro" id="IPR036116">
    <property type="entry name" value="FN3_sf"/>
</dbReference>